<comment type="caution">
    <text evidence="3">The sequence shown here is derived from an EMBL/GenBank/DDBJ whole genome shotgun (WGS) entry which is preliminary data.</text>
</comment>
<dbReference type="GO" id="GO:1990169">
    <property type="term" value="P:stress response to copper ion"/>
    <property type="evidence" value="ECO:0007669"/>
    <property type="project" value="TreeGrafter"/>
</dbReference>
<dbReference type="InterPro" id="IPR025542">
    <property type="entry name" value="YacH"/>
</dbReference>
<dbReference type="SUPFAM" id="SSF46600">
    <property type="entry name" value="C-terminal UvrC-binding domain of UvrB"/>
    <property type="match status" value="1"/>
</dbReference>
<keyword evidence="1" id="KW-0742">SOS response</keyword>
<dbReference type="PANTHER" id="PTHR38430">
    <property type="entry name" value="PROTEIN-ARGININE KINASE ACTIVATOR PROTEIN"/>
    <property type="match status" value="1"/>
</dbReference>
<evidence type="ECO:0000313" key="4">
    <source>
        <dbReference type="Proteomes" id="UP000317243"/>
    </source>
</evidence>
<proteinExistence type="predicted"/>
<evidence type="ECO:0000259" key="2">
    <source>
        <dbReference type="PROSITE" id="PS50151"/>
    </source>
</evidence>
<feature type="domain" description="UVR" evidence="2">
    <location>
        <begin position="131"/>
        <end position="166"/>
    </location>
</feature>
<dbReference type="GO" id="GO:0050897">
    <property type="term" value="F:cobalt ion binding"/>
    <property type="evidence" value="ECO:0007669"/>
    <property type="project" value="TreeGrafter"/>
</dbReference>
<accession>A0A5C5WCZ7</accession>
<evidence type="ECO:0000256" key="1">
    <source>
        <dbReference type="ARBA" id="ARBA00023236"/>
    </source>
</evidence>
<dbReference type="GO" id="GO:0005507">
    <property type="term" value="F:copper ion binding"/>
    <property type="evidence" value="ECO:0007669"/>
    <property type="project" value="TreeGrafter"/>
</dbReference>
<keyword evidence="1" id="KW-0227">DNA damage</keyword>
<dbReference type="EMBL" id="SIHI01000021">
    <property type="protein sequence ID" value="TWT47955.1"/>
    <property type="molecule type" value="Genomic_DNA"/>
</dbReference>
<reference evidence="3 4" key="1">
    <citation type="submission" date="2019-02" db="EMBL/GenBank/DDBJ databases">
        <title>Deep-cultivation of Planctomycetes and their phenomic and genomic characterization uncovers novel biology.</title>
        <authorList>
            <person name="Wiegand S."/>
            <person name="Jogler M."/>
            <person name="Boedeker C."/>
            <person name="Pinto D."/>
            <person name="Vollmers J."/>
            <person name="Rivas-Marin E."/>
            <person name="Kohn T."/>
            <person name="Peeters S.H."/>
            <person name="Heuer A."/>
            <person name="Rast P."/>
            <person name="Oberbeckmann S."/>
            <person name="Bunk B."/>
            <person name="Jeske O."/>
            <person name="Meyerdierks A."/>
            <person name="Storesund J.E."/>
            <person name="Kallscheuer N."/>
            <person name="Luecker S."/>
            <person name="Lage O.M."/>
            <person name="Pohl T."/>
            <person name="Merkel B.J."/>
            <person name="Hornburger P."/>
            <person name="Mueller R.-W."/>
            <person name="Bruemmer F."/>
            <person name="Labrenz M."/>
            <person name="Spormann A.M."/>
            <person name="Op Den Camp H."/>
            <person name="Overmann J."/>
            <person name="Amann R."/>
            <person name="Jetten M.S.M."/>
            <person name="Mascher T."/>
            <person name="Medema M.H."/>
            <person name="Devos D.P."/>
            <person name="Kaster A.-K."/>
            <person name="Ovreas L."/>
            <person name="Rohde M."/>
            <person name="Galperin M.Y."/>
            <person name="Jogler C."/>
        </authorList>
    </citation>
    <scope>NUCLEOTIDE SEQUENCE [LARGE SCALE GENOMIC DNA]</scope>
    <source>
        <strain evidence="3 4">KOR42</strain>
    </source>
</reference>
<name>A0A5C5WCZ7_9PLAN</name>
<gene>
    <name evidence="3" type="ORF">KOR42_40390</name>
</gene>
<dbReference type="InterPro" id="IPR001943">
    <property type="entry name" value="UVR_dom"/>
</dbReference>
<organism evidence="3 4">
    <name type="scientific">Thalassoglobus neptunius</name>
    <dbReference type="NCBI Taxonomy" id="1938619"/>
    <lineage>
        <taxon>Bacteria</taxon>
        <taxon>Pseudomonadati</taxon>
        <taxon>Planctomycetota</taxon>
        <taxon>Planctomycetia</taxon>
        <taxon>Planctomycetales</taxon>
        <taxon>Planctomycetaceae</taxon>
        <taxon>Thalassoglobus</taxon>
    </lineage>
</organism>
<dbReference type="InterPro" id="IPR036876">
    <property type="entry name" value="UVR_dom_sf"/>
</dbReference>
<dbReference type="GO" id="GO:0009432">
    <property type="term" value="P:SOS response"/>
    <property type="evidence" value="ECO:0007669"/>
    <property type="project" value="UniProtKB-KW"/>
</dbReference>
<dbReference type="GO" id="GO:0008270">
    <property type="term" value="F:zinc ion binding"/>
    <property type="evidence" value="ECO:0007669"/>
    <property type="project" value="TreeGrafter"/>
</dbReference>
<dbReference type="GO" id="GO:0046870">
    <property type="term" value="F:cadmium ion binding"/>
    <property type="evidence" value="ECO:0007669"/>
    <property type="project" value="TreeGrafter"/>
</dbReference>
<dbReference type="PROSITE" id="PS50151">
    <property type="entry name" value="UVR"/>
    <property type="match status" value="1"/>
</dbReference>
<dbReference type="Proteomes" id="UP000317243">
    <property type="component" value="Unassembled WGS sequence"/>
</dbReference>
<protein>
    <submittedName>
        <fullName evidence="3">UvrB/uvrC motif protein</fullName>
    </submittedName>
</protein>
<dbReference type="Pfam" id="PF02151">
    <property type="entry name" value="UVR"/>
    <property type="match status" value="1"/>
</dbReference>
<dbReference type="PIRSF" id="PIRSF015034">
    <property type="entry name" value="YacH"/>
    <property type="match status" value="1"/>
</dbReference>
<dbReference type="PANTHER" id="PTHR38430:SF1">
    <property type="entry name" value="PROTEIN-ARGININE KINASE ACTIVATOR PROTEIN"/>
    <property type="match status" value="1"/>
</dbReference>
<keyword evidence="4" id="KW-1185">Reference proteome</keyword>
<dbReference type="AlphaFoldDB" id="A0A5C5WCZ7"/>
<sequence length="174" mass="19633">MKKCLRCTKQATLHITELKSGKSVSVHLCEQCAKDYLSTVEVGGIPDDIEDPLSIGGVGSIESDTPQEHEQACPHCGMTFKLFRSQGRLGCPHDYELFHNQLIPILESIHHGETQHVGKFPPKVSDDRRQHYELIRLRNELKSAIDDERYELAARLRDQIQTIENDSPSPESTS</sequence>
<dbReference type="GO" id="GO:1990170">
    <property type="term" value="P:stress response to cadmium ion"/>
    <property type="evidence" value="ECO:0007669"/>
    <property type="project" value="TreeGrafter"/>
</dbReference>
<dbReference type="Gene3D" id="4.10.860.10">
    <property type="entry name" value="UVR domain"/>
    <property type="match status" value="1"/>
</dbReference>
<dbReference type="OrthoDB" id="9788704at2"/>
<dbReference type="RefSeq" id="WP_146511445.1">
    <property type="nucleotide sequence ID" value="NZ_SIHI01000021.1"/>
</dbReference>
<evidence type="ECO:0000313" key="3">
    <source>
        <dbReference type="EMBL" id="TWT47955.1"/>
    </source>
</evidence>